<keyword evidence="16" id="KW-0675">Receptor</keyword>
<dbReference type="RefSeq" id="WP_189619125.1">
    <property type="nucleotide sequence ID" value="NZ_BMZA01000001.1"/>
</dbReference>
<feature type="signal peptide" evidence="13">
    <location>
        <begin position="1"/>
        <end position="22"/>
    </location>
</feature>
<dbReference type="InterPro" id="IPR012910">
    <property type="entry name" value="Plug_dom"/>
</dbReference>
<sequence>MKAIRYVSLCALAMGISAPAWAQESQGESTGGLQEIIVTATKRSENLQNVPVAVSAISSEALAKKGVFETSDLNASMPNLQVSSPYGSQQPNFSLRGVGVGTEFNANAASPVGVYVDEVYQAFRASHGQQLYDLEQIEVVRGPQGTLYGRNTTGGAINFITRKPKLSGANGYATIGYGNFNRVNGEAAIEVTPVEDKIGLRVAGTFVNSDPYVHNVLAPGLNTSAAGGASGLNMINDRSPGGTKSYGIRGTLRVKPTDTLDIMLKGYYAKAVGGTESPLPTGQTKGSDEIDYTSPNFLLGGLFAALAPAGLVPDHYSQSENGLSRNQVQLDTVGKALTRAEGVVLTVKAELTDSLDLVSISGYDSGRYLQSQTDCDATPLRLCSIGYGSKFHAFNQDLRFVYDGGPFKMILGGFYGKDTVTGDNKPDFFNFTSDIRAALGLPATYFNPGGAFGAAFPAGSLPTGIRATQHFKQVRDSKAIYGEGSYELTPTLKFTAGLRYTIDKNTFKDGITTYYDDTGTARMLTVSDYAGGPYFLAPIYDPTGTLVIPASTGPLPGGLERRGKTKKFSGRAIVDWKPVDGVMLYASYSKGYRAGTFNGLAYGSANQVYFVRPEQVDAYEVGFKTRFMNNRVQINGAFFYYDYQGQQGQVVDNTATANLIALDGTLKGFEADMQFAATDTLTLTAAVGVLDTKYKGFDQTKCAALSLAGKFPAQQGSCVQSSGGNVSVGGNPFPYAAKLSLNFGFDWDAVELGDGKIKIHGDTSYTGKFYFDSFKDYSRGPLVNVTTGDFANGSGKYWLANGRISFDTPNYTVSLWGKNLTNKTYYPYGIAIENLFGNGYRVRAQPRTYGVEATVRF</sequence>
<dbReference type="Gene3D" id="2.40.170.20">
    <property type="entry name" value="TonB-dependent receptor, beta-barrel domain"/>
    <property type="match status" value="1"/>
</dbReference>
<dbReference type="GO" id="GO:0006826">
    <property type="term" value="P:iron ion transport"/>
    <property type="evidence" value="ECO:0007669"/>
    <property type="project" value="UniProtKB-KW"/>
</dbReference>
<reference evidence="16" key="1">
    <citation type="journal article" date="2014" name="Int. J. Syst. Evol. Microbiol.">
        <title>Complete genome sequence of Corynebacterium casei LMG S-19264T (=DSM 44701T), isolated from a smear-ripened cheese.</title>
        <authorList>
            <consortium name="US DOE Joint Genome Institute (JGI-PGF)"/>
            <person name="Walter F."/>
            <person name="Albersmeier A."/>
            <person name="Kalinowski J."/>
            <person name="Ruckert C."/>
        </authorList>
    </citation>
    <scope>NUCLEOTIDE SEQUENCE</scope>
    <source>
        <strain evidence="16">KCTC 32255</strain>
    </source>
</reference>
<evidence type="ECO:0000256" key="1">
    <source>
        <dbReference type="ARBA" id="ARBA00004571"/>
    </source>
</evidence>
<comment type="subcellular location">
    <subcellularLocation>
        <location evidence="1 11">Cell outer membrane</location>
        <topology evidence="1 11">Multi-pass membrane protein</topology>
    </subcellularLocation>
</comment>
<comment type="caution">
    <text evidence="16">The sequence shown here is derived from an EMBL/GenBank/DDBJ whole genome shotgun (WGS) entry which is preliminary data.</text>
</comment>
<protein>
    <submittedName>
        <fullName evidence="16">TonB-dependent receptor</fullName>
    </submittedName>
</protein>
<accession>A0A918P860</accession>
<evidence type="ECO:0000313" key="16">
    <source>
        <dbReference type="EMBL" id="GGY90060.1"/>
    </source>
</evidence>
<evidence type="ECO:0000313" key="17">
    <source>
        <dbReference type="Proteomes" id="UP000648075"/>
    </source>
</evidence>
<dbReference type="Pfam" id="PF00593">
    <property type="entry name" value="TonB_dep_Rec_b-barrel"/>
    <property type="match status" value="1"/>
</dbReference>
<dbReference type="GO" id="GO:0009279">
    <property type="term" value="C:cell outer membrane"/>
    <property type="evidence" value="ECO:0007669"/>
    <property type="project" value="UniProtKB-SubCell"/>
</dbReference>
<evidence type="ECO:0000259" key="14">
    <source>
        <dbReference type="Pfam" id="PF00593"/>
    </source>
</evidence>
<keyword evidence="8 12" id="KW-0798">TonB box</keyword>
<keyword evidence="5 11" id="KW-0812">Transmembrane</keyword>
<evidence type="ECO:0000256" key="3">
    <source>
        <dbReference type="ARBA" id="ARBA00022452"/>
    </source>
</evidence>
<proteinExistence type="inferred from homology"/>
<keyword evidence="10 11" id="KW-0998">Cell outer membrane</keyword>
<keyword evidence="6" id="KW-0408">Iron</keyword>
<dbReference type="PANTHER" id="PTHR32552:SF81">
    <property type="entry name" value="TONB-DEPENDENT OUTER MEMBRANE RECEPTOR"/>
    <property type="match status" value="1"/>
</dbReference>
<evidence type="ECO:0000256" key="7">
    <source>
        <dbReference type="ARBA" id="ARBA00023065"/>
    </source>
</evidence>
<keyword evidence="4" id="KW-0410">Iron transport</keyword>
<dbReference type="PROSITE" id="PS52016">
    <property type="entry name" value="TONB_DEPENDENT_REC_3"/>
    <property type="match status" value="1"/>
</dbReference>
<dbReference type="Proteomes" id="UP000648075">
    <property type="component" value="Unassembled WGS sequence"/>
</dbReference>
<evidence type="ECO:0000256" key="6">
    <source>
        <dbReference type="ARBA" id="ARBA00023004"/>
    </source>
</evidence>
<feature type="chain" id="PRO_5037410050" evidence="13">
    <location>
        <begin position="23"/>
        <end position="857"/>
    </location>
</feature>
<evidence type="ECO:0000256" key="10">
    <source>
        <dbReference type="ARBA" id="ARBA00023237"/>
    </source>
</evidence>
<organism evidence="16 17">
    <name type="scientific">Novosphingobium colocasiae</name>
    <dbReference type="NCBI Taxonomy" id="1256513"/>
    <lineage>
        <taxon>Bacteria</taxon>
        <taxon>Pseudomonadati</taxon>
        <taxon>Pseudomonadota</taxon>
        <taxon>Alphaproteobacteria</taxon>
        <taxon>Sphingomonadales</taxon>
        <taxon>Sphingomonadaceae</taxon>
        <taxon>Novosphingobium</taxon>
    </lineage>
</organism>
<keyword evidence="17" id="KW-1185">Reference proteome</keyword>
<feature type="domain" description="TonB-dependent receptor plug" evidence="15">
    <location>
        <begin position="47"/>
        <end position="156"/>
    </location>
</feature>
<keyword evidence="3 11" id="KW-1134">Transmembrane beta strand</keyword>
<dbReference type="EMBL" id="BMZA01000001">
    <property type="protein sequence ID" value="GGY90060.1"/>
    <property type="molecule type" value="Genomic_DNA"/>
</dbReference>
<dbReference type="InterPro" id="IPR036942">
    <property type="entry name" value="Beta-barrel_TonB_sf"/>
</dbReference>
<dbReference type="InterPro" id="IPR039426">
    <property type="entry name" value="TonB-dep_rcpt-like"/>
</dbReference>
<keyword evidence="7" id="KW-0406">Ion transport</keyword>
<dbReference type="AlphaFoldDB" id="A0A918P860"/>
<evidence type="ECO:0000256" key="5">
    <source>
        <dbReference type="ARBA" id="ARBA00022692"/>
    </source>
</evidence>
<feature type="domain" description="TonB-dependent receptor-like beta-barrel" evidence="14">
    <location>
        <begin position="388"/>
        <end position="820"/>
    </location>
</feature>
<evidence type="ECO:0000256" key="9">
    <source>
        <dbReference type="ARBA" id="ARBA00023136"/>
    </source>
</evidence>
<evidence type="ECO:0000256" key="8">
    <source>
        <dbReference type="ARBA" id="ARBA00023077"/>
    </source>
</evidence>
<evidence type="ECO:0000256" key="13">
    <source>
        <dbReference type="SAM" id="SignalP"/>
    </source>
</evidence>
<evidence type="ECO:0000259" key="15">
    <source>
        <dbReference type="Pfam" id="PF07715"/>
    </source>
</evidence>
<name>A0A918P860_9SPHN</name>
<evidence type="ECO:0000256" key="12">
    <source>
        <dbReference type="RuleBase" id="RU003357"/>
    </source>
</evidence>
<evidence type="ECO:0000256" key="4">
    <source>
        <dbReference type="ARBA" id="ARBA00022496"/>
    </source>
</evidence>
<dbReference type="PANTHER" id="PTHR32552">
    <property type="entry name" value="FERRICHROME IRON RECEPTOR-RELATED"/>
    <property type="match status" value="1"/>
</dbReference>
<gene>
    <name evidence="16" type="ORF">GCM10011614_00850</name>
</gene>
<keyword evidence="2 11" id="KW-0813">Transport</keyword>
<keyword evidence="9 11" id="KW-0472">Membrane</keyword>
<dbReference type="Pfam" id="PF07715">
    <property type="entry name" value="Plug"/>
    <property type="match status" value="1"/>
</dbReference>
<reference evidence="16" key="2">
    <citation type="submission" date="2020-09" db="EMBL/GenBank/DDBJ databases">
        <authorList>
            <person name="Sun Q."/>
            <person name="Kim S."/>
        </authorList>
    </citation>
    <scope>NUCLEOTIDE SEQUENCE</scope>
    <source>
        <strain evidence="16">KCTC 32255</strain>
    </source>
</reference>
<comment type="similarity">
    <text evidence="11 12">Belongs to the TonB-dependent receptor family.</text>
</comment>
<dbReference type="InterPro" id="IPR000531">
    <property type="entry name" value="Beta-barrel_TonB"/>
</dbReference>
<keyword evidence="13" id="KW-0732">Signal</keyword>
<dbReference type="SUPFAM" id="SSF56935">
    <property type="entry name" value="Porins"/>
    <property type="match status" value="1"/>
</dbReference>
<evidence type="ECO:0000256" key="11">
    <source>
        <dbReference type="PROSITE-ProRule" id="PRU01360"/>
    </source>
</evidence>
<evidence type="ECO:0000256" key="2">
    <source>
        <dbReference type="ARBA" id="ARBA00022448"/>
    </source>
</evidence>